<comment type="caution">
    <text evidence="3">The sequence shown here is derived from an EMBL/GenBank/DDBJ whole genome shotgun (WGS) entry which is preliminary data.</text>
</comment>
<proteinExistence type="inferred from homology"/>
<dbReference type="PRINTS" id="PR00081">
    <property type="entry name" value="GDHRDH"/>
</dbReference>
<reference evidence="3" key="1">
    <citation type="journal article" date="2014" name="Int. J. Syst. Evol. Microbiol.">
        <title>Complete genome sequence of Corynebacterium casei LMG S-19264T (=DSM 44701T), isolated from a smear-ripened cheese.</title>
        <authorList>
            <consortium name="US DOE Joint Genome Institute (JGI-PGF)"/>
            <person name="Walter F."/>
            <person name="Albersmeier A."/>
            <person name="Kalinowski J."/>
            <person name="Ruckert C."/>
        </authorList>
    </citation>
    <scope>NUCLEOTIDE SEQUENCE</scope>
    <source>
        <strain evidence="3">JCM 14371</strain>
    </source>
</reference>
<dbReference type="CDD" id="cd11730">
    <property type="entry name" value="Tthb094_like_SDR_c"/>
    <property type="match status" value="1"/>
</dbReference>
<dbReference type="InterPro" id="IPR036291">
    <property type="entry name" value="NAD(P)-bd_dom_sf"/>
</dbReference>
<dbReference type="Proteomes" id="UP000635726">
    <property type="component" value="Unassembled WGS sequence"/>
</dbReference>
<reference evidence="3" key="2">
    <citation type="submission" date="2020-09" db="EMBL/GenBank/DDBJ databases">
        <authorList>
            <person name="Sun Q."/>
            <person name="Ohkuma M."/>
        </authorList>
    </citation>
    <scope>NUCLEOTIDE SEQUENCE</scope>
    <source>
        <strain evidence="3">JCM 14371</strain>
    </source>
</reference>
<dbReference type="AlphaFoldDB" id="A0A917PEU9"/>
<evidence type="ECO:0000256" key="2">
    <source>
        <dbReference type="ARBA" id="ARBA00023002"/>
    </source>
</evidence>
<evidence type="ECO:0000313" key="3">
    <source>
        <dbReference type="EMBL" id="GGJ73647.1"/>
    </source>
</evidence>
<keyword evidence="4" id="KW-1185">Reference proteome</keyword>
<dbReference type="PANTHER" id="PTHR43669:SF3">
    <property type="entry name" value="ALCOHOL DEHYDROGENASE, PUTATIVE (AFU_ORTHOLOGUE AFUA_3G03445)-RELATED"/>
    <property type="match status" value="1"/>
</dbReference>
<dbReference type="InterPro" id="IPR002347">
    <property type="entry name" value="SDR_fam"/>
</dbReference>
<dbReference type="Gene3D" id="3.40.50.720">
    <property type="entry name" value="NAD(P)-binding Rossmann-like Domain"/>
    <property type="match status" value="1"/>
</dbReference>
<dbReference type="RefSeq" id="WP_188962340.1">
    <property type="nucleotide sequence ID" value="NZ_BMOE01000004.1"/>
</dbReference>
<comment type="similarity">
    <text evidence="1">Belongs to the short-chain dehydrogenases/reductases (SDR) family.</text>
</comment>
<evidence type="ECO:0000313" key="4">
    <source>
        <dbReference type="Proteomes" id="UP000635726"/>
    </source>
</evidence>
<dbReference type="SUPFAM" id="SSF51735">
    <property type="entry name" value="NAD(P)-binding Rossmann-fold domains"/>
    <property type="match status" value="1"/>
</dbReference>
<evidence type="ECO:0000256" key="1">
    <source>
        <dbReference type="ARBA" id="ARBA00006484"/>
    </source>
</evidence>
<dbReference type="Pfam" id="PF00106">
    <property type="entry name" value="adh_short"/>
    <property type="match status" value="1"/>
</dbReference>
<organism evidence="3 4">
    <name type="scientific">Deinococcus aquiradiocola</name>
    <dbReference type="NCBI Taxonomy" id="393059"/>
    <lineage>
        <taxon>Bacteria</taxon>
        <taxon>Thermotogati</taxon>
        <taxon>Deinococcota</taxon>
        <taxon>Deinococci</taxon>
        <taxon>Deinococcales</taxon>
        <taxon>Deinococcaceae</taxon>
        <taxon>Deinococcus</taxon>
    </lineage>
</organism>
<dbReference type="GO" id="GO:0016491">
    <property type="term" value="F:oxidoreductase activity"/>
    <property type="evidence" value="ECO:0007669"/>
    <property type="project" value="UniProtKB-KW"/>
</dbReference>
<dbReference type="EMBL" id="BMOE01000004">
    <property type="protein sequence ID" value="GGJ73647.1"/>
    <property type="molecule type" value="Genomic_DNA"/>
</dbReference>
<protein>
    <submittedName>
        <fullName evidence="3">Short-chain dehydrogenase</fullName>
    </submittedName>
</protein>
<sequence length="212" mass="22510">MATLVIGATGGIGEALARAWPEEALWLSGRNEERLDALATELKATPLRADLGYESHIRAMFDSLTLPLDTVVYAAGTALPEPVQGATPDAVRRVWNANYFGAMWVLKYGLPHLADGGRMYFVGARPELVTARGFGQYAASKAALARLLDVTRLEARGRTLTLVLPPAVDTPLWTQVGRTPKGAMSAGTVAQAIVADRAGAGQPELRVEDTAG</sequence>
<dbReference type="PANTHER" id="PTHR43669">
    <property type="entry name" value="5-KETO-D-GLUCONATE 5-REDUCTASE"/>
    <property type="match status" value="1"/>
</dbReference>
<gene>
    <name evidence="3" type="ORF">GCM10008939_17410</name>
</gene>
<name>A0A917PEU9_9DEIO</name>
<keyword evidence="2" id="KW-0560">Oxidoreductase</keyword>
<accession>A0A917PEU9</accession>